<comment type="similarity">
    <text evidence="1 4">Belongs to the glycosyl hydrolase 28 family.</text>
</comment>
<feature type="chain" id="PRO_5016298357" evidence="5">
    <location>
        <begin position="22"/>
        <end position="530"/>
    </location>
</feature>
<sequence length="530" mass="55162">MTSCLRLLAVLAACAIGPVHADDAPVVAQWGTVSEPAWPVTVYRTLPASLTPVDGSMDSLDANPSASQPDTASIQDAIDHCPEGQAVKLTTGLSGETAFLSGPLRLKSGVTLWIDTNVTLFASRNPKDYDNGPGTCGTATSSNARSCNPLILADKTTNSGVVGGGTIDGRGGSLLTSGPNASMRTWWDVAWQNRTSGLYQQTPRLVQVQNGSGFVAHGITLQNSGGFHFWAYGVSGLTAWGIKILTPSLAYTKANYQCPPGTTPDVVTPATCFTPDTAQNTDGFDTGYSSNVLLAYSYISVGDDHVAIKSSSGAGAQRHTYAHNHFYYGHGHSIGSETNAGVNDIVVTDLSVDGFDSGTSGGLRIKSDASRGGHVSNVTYRQVCMRNVSHPLTFDPFYSGSSKGALYPNFSDISVQSFRDLGSAKYGGGSLTFVGYTRHGQNNPLTITLDNVVFDGVQPTFAPGHNGGPSTQPFDAHFTLGPGPVSFASSIVTSSSNNVTVRGTPGSGAGIDCSGAFKPLKSVLPTSSPI</sequence>
<keyword evidence="3 4" id="KW-0326">Glycosidase</keyword>
<comment type="caution">
    <text evidence="6">The sequence shown here is derived from an EMBL/GenBank/DDBJ whole genome shotgun (WGS) entry which is preliminary data.</text>
</comment>
<dbReference type="GO" id="GO:0004650">
    <property type="term" value="F:polygalacturonase activity"/>
    <property type="evidence" value="ECO:0007669"/>
    <property type="project" value="InterPro"/>
</dbReference>
<evidence type="ECO:0000256" key="1">
    <source>
        <dbReference type="ARBA" id="ARBA00008834"/>
    </source>
</evidence>
<dbReference type="PANTHER" id="PTHR31339:SF9">
    <property type="entry name" value="PLASMIN AND FIBRONECTIN-BINDING PROTEIN A"/>
    <property type="match status" value="1"/>
</dbReference>
<dbReference type="InterPro" id="IPR012334">
    <property type="entry name" value="Pectin_lyas_fold"/>
</dbReference>
<dbReference type="Proteomes" id="UP000248856">
    <property type="component" value="Unassembled WGS sequence"/>
</dbReference>
<dbReference type="InterPro" id="IPR000743">
    <property type="entry name" value="Glyco_hydro_28"/>
</dbReference>
<evidence type="ECO:0000256" key="3">
    <source>
        <dbReference type="ARBA" id="ARBA00023295"/>
    </source>
</evidence>
<name>A0A328YZM4_9BURK</name>
<evidence type="ECO:0000313" key="7">
    <source>
        <dbReference type="Proteomes" id="UP000248856"/>
    </source>
</evidence>
<dbReference type="Pfam" id="PF00295">
    <property type="entry name" value="Glyco_hydro_28"/>
    <property type="match status" value="1"/>
</dbReference>
<protein>
    <submittedName>
        <fullName evidence="6">Polygalacturonase</fullName>
    </submittedName>
</protein>
<gene>
    <name evidence="6" type="ORF">AX018_102761</name>
</gene>
<reference evidence="6 7" key="1">
    <citation type="submission" date="2018-06" db="EMBL/GenBank/DDBJ databases">
        <title>Genomic Encyclopedia of Archaeal and Bacterial Type Strains, Phase II (KMG-II): from individual species to whole genera.</title>
        <authorList>
            <person name="Goeker M."/>
        </authorList>
    </citation>
    <scope>NUCLEOTIDE SEQUENCE [LARGE SCALE GENOMIC DNA]</scope>
    <source>
        <strain evidence="6 7">CFPB 3232</strain>
    </source>
</reference>
<dbReference type="OrthoDB" id="9795222at2"/>
<keyword evidence="5" id="KW-0732">Signal</keyword>
<dbReference type="Gene3D" id="2.160.20.10">
    <property type="entry name" value="Single-stranded right-handed beta-helix, Pectin lyase-like"/>
    <property type="match status" value="1"/>
</dbReference>
<accession>A0A328YZM4</accession>
<dbReference type="PANTHER" id="PTHR31339">
    <property type="entry name" value="PECTIN LYASE-RELATED"/>
    <property type="match status" value="1"/>
</dbReference>
<dbReference type="InterPro" id="IPR011050">
    <property type="entry name" value="Pectin_lyase_fold/virulence"/>
</dbReference>
<proteinExistence type="inferred from homology"/>
<evidence type="ECO:0000256" key="5">
    <source>
        <dbReference type="SAM" id="SignalP"/>
    </source>
</evidence>
<keyword evidence="7" id="KW-1185">Reference proteome</keyword>
<feature type="signal peptide" evidence="5">
    <location>
        <begin position="1"/>
        <end position="21"/>
    </location>
</feature>
<evidence type="ECO:0000313" key="6">
    <source>
        <dbReference type="EMBL" id="RAR79169.1"/>
    </source>
</evidence>
<dbReference type="InterPro" id="IPR051801">
    <property type="entry name" value="GH28_Enzymes"/>
</dbReference>
<evidence type="ECO:0000256" key="2">
    <source>
        <dbReference type="ARBA" id="ARBA00022801"/>
    </source>
</evidence>
<evidence type="ECO:0000256" key="4">
    <source>
        <dbReference type="RuleBase" id="RU361169"/>
    </source>
</evidence>
<keyword evidence="2 4" id="KW-0378">Hydrolase</keyword>
<dbReference type="AlphaFoldDB" id="A0A328YZM4"/>
<dbReference type="RefSeq" id="WP_111878128.1">
    <property type="nucleotide sequence ID" value="NZ_CBCSGC010000056.1"/>
</dbReference>
<dbReference type="GO" id="GO:0005975">
    <property type="term" value="P:carbohydrate metabolic process"/>
    <property type="evidence" value="ECO:0007669"/>
    <property type="project" value="InterPro"/>
</dbReference>
<dbReference type="EMBL" id="QLTA01000027">
    <property type="protein sequence ID" value="RAR79169.1"/>
    <property type="molecule type" value="Genomic_DNA"/>
</dbReference>
<dbReference type="SUPFAM" id="SSF51126">
    <property type="entry name" value="Pectin lyase-like"/>
    <property type="match status" value="1"/>
</dbReference>
<organism evidence="6 7">
    <name type="scientific">Paracidovorax anthurii</name>
    <dbReference type="NCBI Taxonomy" id="78229"/>
    <lineage>
        <taxon>Bacteria</taxon>
        <taxon>Pseudomonadati</taxon>
        <taxon>Pseudomonadota</taxon>
        <taxon>Betaproteobacteria</taxon>
        <taxon>Burkholderiales</taxon>
        <taxon>Comamonadaceae</taxon>
        <taxon>Paracidovorax</taxon>
    </lineage>
</organism>